<dbReference type="WBParaSite" id="Hba_13272">
    <property type="protein sequence ID" value="Hba_13272"/>
    <property type="gene ID" value="Hba_13272"/>
</dbReference>
<evidence type="ECO:0000313" key="2">
    <source>
        <dbReference type="WBParaSite" id="Hba_13272"/>
    </source>
</evidence>
<dbReference type="AlphaFoldDB" id="A0A1I7X6S6"/>
<accession>A0A1I7X6S6</accession>
<reference evidence="2" key="1">
    <citation type="submission" date="2016-11" db="UniProtKB">
        <authorList>
            <consortium name="WormBaseParasite"/>
        </authorList>
    </citation>
    <scope>IDENTIFICATION</scope>
</reference>
<protein>
    <submittedName>
        <fullName evidence="2">Inner membrane protein</fullName>
    </submittedName>
</protein>
<evidence type="ECO:0000313" key="1">
    <source>
        <dbReference type="Proteomes" id="UP000095283"/>
    </source>
</evidence>
<sequence>MLDFTQWKIHARRFRKVGVIKRVSAQARLMVMFWPGQSVAYILSRRVFQWKAWSFVFASRSLVASSTP</sequence>
<dbReference type="Proteomes" id="UP000095283">
    <property type="component" value="Unplaced"/>
</dbReference>
<organism evidence="1 2">
    <name type="scientific">Heterorhabditis bacteriophora</name>
    <name type="common">Entomopathogenic nematode worm</name>
    <dbReference type="NCBI Taxonomy" id="37862"/>
    <lineage>
        <taxon>Eukaryota</taxon>
        <taxon>Metazoa</taxon>
        <taxon>Ecdysozoa</taxon>
        <taxon>Nematoda</taxon>
        <taxon>Chromadorea</taxon>
        <taxon>Rhabditida</taxon>
        <taxon>Rhabditina</taxon>
        <taxon>Rhabditomorpha</taxon>
        <taxon>Strongyloidea</taxon>
        <taxon>Heterorhabditidae</taxon>
        <taxon>Heterorhabditis</taxon>
    </lineage>
</organism>
<keyword evidence="1" id="KW-1185">Reference proteome</keyword>
<proteinExistence type="predicted"/>
<name>A0A1I7X6S6_HETBA</name>